<evidence type="ECO:0000256" key="6">
    <source>
        <dbReference type="ARBA" id="ARBA00022454"/>
    </source>
</evidence>
<comment type="similarity">
    <text evidence="4">Belongs to the DASH complex DAM1 family.</text>
</comment>
<feature type="region of interest" description="Disordered" evidence="15">
    <location>
        <begin position="170"/>
        <end position="214"/>
    </location>
</feature>
<dbReference type="PANTHER" id="PTHR28113:SF1">
    <property type="entry name" value="DASH COMPLEX SUBUNIT DAM1"/>
    <property type="match status" value="1"/>
</dbReference>
<keyword evidence="10" id="KW-0995">Kinetochore</keyword>
<evidence type="ECO:0000256" key="9">
    <source>
        <dbReference type="ARBA" id="ARBA00022829"/>
    </source>
</evidence>
<evidence type="ECO:0000256" key="11">
    <source>
        <dbReference type="ARBA" id="ARBA00023212"/>
    </source>
</evidence>
<sequence length="214" mass="23807">MTSSSATPPETSCKAKHEQQNRNIPSRPTTPLRPPSRTSRQDYSRSNIENISGNPIHIFESAFAELSDSMADLEANLMHFQLMHESISRFSENFSSFLYGLHMNAFCVDFPEAPVPESYRRIKDGSDGNIVSSEESQIEGDGDTTFMTTDTSFVENPPNSSRNISQKIVSASSSMGNHSHRSSISRGRYRGRGVARGSQESRIFRASKSKFAKD</sequence>
<name>A0A420HJ28_9PEZI</name>
<keyword evidence="8" id="KW-0493">Microtubule</keyword>
<organism evidence="16 17">
    <name type="scientific">Golovinomyces cichoracearum</name>
    <dbReference type="NCBI Taxonomy" id="62708"/>
    <lineage>
        <taxon>Eukaryota</taxon>
        <taxon>Fungi</taxon>
        <taxon>Dikarya</taxon>
        <taxon>Ascomycota</taxon>
        <taxon>Pezizomycotina</taxon>
        <taxon>Leotiomycetes</taxon>
        <taxon>Erysiphales</taxon>
        <taxon>Erysiphaceae</taxon>
        <taxon>Golovinomyces</taxon>
    </lineage>
</organism>
<evidence type="ECO:0000256" key="14">
    <source>
        <dbReference type="ARBA" id="ARBA00030453"/>
    </source>
</evidence>
<dbReference type="EMBL" id="MCBQ01018847">
    <property type="protein sequence ID" value="RKF57429.1"/>
    <property type="molecule type" value="Genomic_DNA"/>
</dbReference>
<keyword evidence="12" id="KW-0539">Nucleus</keyword>
<keyword evidence="6" id="KW-0158">Chromosome</keyword>
<keyword evidence="17" id="KW-1185">Reference proteome</keyword>
<feature type="compositionally biased region" description="Low complexity" evidence="15">
    <location>
        <begin position="25"/>
        <end position="38"/>
    </location>
</feature>
<dbReference type="GO" id="GO:0044732">
    <property type="term" value="C:mitotic spindle pole body"/>
    <property type="evidence" value="ECO:0007669"/>
    <property type="project" value="TreeGrafter"/>
</dbReference>
<dbReference type="InterPro" id="IPR013962">
    <property type="entry name" value="DASH_Dam1"/>
</dbReference>
<dbReference type="Proteomes" id="UP000283383">
    <property type="component" value="Unassembled WGS sequence"/>
</dbReference>
<feature type="region of interest" description="Disordered" evidence="15">
    <location>
        <begin position="1"/>
        <end position="50"/>
    </location>
</feature>
<protein>
    <recommendedName>
        <fullName evidence="5">DASH complex subunit DAM1</fullName>
    </recommendedName>
    <alternativeName>
        <fullName evidence="14">Outer kinetochore protein DAM1</fullName>
    </alternativeName>
</protein>
<feature type="compositionally biased region" description="Basic residues" evidence="15">
    <location>
        <begin position="205"/>
        <end position="214"/>
    </location>
</feature>
<comment type="subcellular location">
    <subcellularLocation>
        <location evidence="3">Chromosome</location>
        <location evidence="3">Centromere</location>
        <location evidence="3">Kinetochore</location>
    </subcellularLocation>
    <subcellularLocation>
        <location evidence="2">Cytoplasm</location>
        <location evidence="2">Cytoskeleton</location>
        <location evidence="2">Spindle</location>
    </subcellularLocation>
    <subcellularLocation>
        <location evidence="1">Nucleus</location>
    </subcellularLocation>
</comment>
<evidence type="ECO:0000256" key="4">
    <source>
        <dbReference type="ARBA" id="ARBA00010073"/>
    </source>
</evidence>
<evidence type="ECO:0000256" key="3">
    <source>
        <dbReference type="ARBA" id="ARBA00004629"/>
    </source>
</evidence>
<proteinExistence type="inferred from homology"/>
<evidence type="ECO:0000256" key="2">
    <source>
        <dbReference type="ARBA" id="ARBA00004186"/>
    </source>
</evidence>
<evidence type="ECO:0000256" key="15">
    <source>
        <dbReference type="SAM" id="MobiDB-lite"/>
    </source>
</evidence>
<evidence type="ECO:0000256" key="8">
    <source>
        <dbReference type="ARBA" id="ARBA00022701"/>
    </source>
</evidence>
<evidence type="ECO:0000256" key="1">
    <source>
        <dbReference type="ARBA" id="ARBA00004123"/>
    </source>
</evidence>
<dbReference type="GO" id="GO:1990537">
    <property type="term" value="C:mitotic spindle polar microtubule"/>
    <property type="evidence" value="ECO:0007669"/>
    <property type="project" value="TreeGrafter"/>
</dbReference>
<keyword evidence="9" id="KW-0159">Chromosome partition</keyword>
<evidence type="ECO:0000256" key="10">
    <source>
        <dbReference type="ARBA" id="ARBA00022838"/>
    </source>
</evidence>
<keyword evidence="11" id="KW-0206">Cytoskeleton</keyword>
<keyword evidence="13" id="KW-0137">Centromere</keyword>
<dbReference type="PANTHER" id="PTHR28113">
    <property type="entry name" value="DASH COMPLEX SUBUNIT DAM1"/>
    <property type="match status" value="1"/>
</dbReference>
<gene>
    <name evidence="16" type="ORF">GcM3_188029</name>
</gene>
<evidence type="ECO:0000256" key="12">
    <source>
        <dbReference type="ARBA" id="ARBA00023242"/>
    </source>
</evidence>
<evidence type="ECO:0000313" key="17">
    <source>
        <dbReference type="Proteomes" id="UP000283383"/>
    </source>
</evidence>
<evidence type="ECO:0000313" key="16">
    <source>
        <dbReference type="EMBL" id="RKF57429.1"/>
    </source>
</evidence>
<keyword evidence="7" id="KW-0963">Cytoplasm</keyword>
<feature type="compositionally biased region" description="Polar residues" evidence="15">
    <location>
        <begin position="1"/>
        <end position="10"/>
    </location>
</feature>
<reference evidence="16 17" key="1">
    <citation type="journal article" date="2018" name="BMC Genomics">
        <title>Comparative genome analyses reveal sequence features reflecting distinct modes of host-adaptation between dicot and monocot powdery mildew.</title>
        <authorList>
            <person name="Wu Y."/>
            <person name="Ma X."/>
            <person name="Pan Z."/>
            <person name="Kale S.D."/>
            <person name="Song Y."/>
            <person name="King H."/>
            <person name="Zhang Q."/>
            <person name="Presley C."/>
            <person name="Deng X."/>
            <person name="Wei C.I."/>
            <person name="Xiao S."/>
        </authorList>
    </citation>
    <scope>NUCLEOTIDE SEQUENCE [LARGE SCALE GENOMIC DNA]</scope>
    <source>
        <strain evidence="16">UMSG3</strain>
    </source>
</reference>
<evidence type="ECO:0000256" key="7">
    <source>
        <dbReference type="ARBA" id="ARBA00022490"/>
    </source>
</evidence>
<evidence type="ECO:0000256" key="13">
    <source>
        <dbReference type="ARBA" id="ARBA00023328"/>
    </source>
</evidence>
<evidence type="ECO:0000256" key="5">
    <source>
        <dbReference type="ARBA" id="ARBA00020497"/>
    </source>
</evidence>
<dbReference type="GO" id="GO:1990758">
    <property type="term" value="P:mitotic sister chromatid biorientation"/>
    <property type="evidence" value="ECO:0007669"/>
    <property type="project" value="TreeGrafter"/>
</dbReference>
<accession>A0A420HJ28</accession>
<dbReference type="GO" id="GO:0042729">
    <property type="term" value="C:DASH complex"/>
    <property type="evidence" value="ECO:0007669"/>
    <property type="project" value="InterPro"/>
</dbReference>
<dbReference type="AlphaFoldDB" id="A0A420HJ28"/>
<dbReference type="Pfam" id="PF08653">
    <property type="entry name" value="DASH_Dam1"/>
    <property type="match status" value="1"/>
</dbReference>
<feature type="compositionally biased region" description="Basic residues" evidence="15">
    <location>
        <begin position="178"/>
        <end position="193"/>
    </location>
</feature>
<comment type="caution">
    <text evidence="16">The sequence shown here is derived from an EMBL/GenBank/DDBJ whole genome shotgun (WGS) entry which is preliminary data.</text>
</comment>
<dbReference type="STRING" id="62708.A0A420HJ28"/>